<keyword evidence="6" id="KW-0902">Two-component regulatory system</keyword>
<dbReference type="InterPro" id="IPR035965">
    <property type="entry name" value="PAS-like_dom_sf"/>
</dbReference>
<evidence type="ECO:0000256" key="6">
    <source>
        <dbReference type="ARBA" id="ARBA00023012"/>
    </source>
</evidence>
<dbReference type="InterPro" id="IPR000700">
    <property type="entry name" value="PAS-assoc_C"/>
</dbReference>
<dbReference type="InterPro" id="IPR004358">
    <property type="entry name" value="Sig_transdc_His_kin-like_C"/>
</dbReference>
<keyword evidence="3 7" id="KW-0597">Phosphoprotein</keyword>
<dbReference type="SMART" id="SM00388">
    <property type="entry name" value="HisKA"/>
    <property type="match status" value="1"/>
</dbReference>
<evidence type="ECO:0000259" key="10">
    <source>
        <dbReference type="PROSITE" id="PS50112"/>
    </source>
</evidence>
<gene>
    <name evidence="12" type="ORF">AArcSt2_10060</name>
</gene>
<dbReference type="CDD" id="cd00082">
    <property type="entry name" value="HisKA"/>
    <property type="match status" value="1"/>
</dbReference>
<dbReference type="SMART" id="SM00448">
    <property type="entry name" value="REC"/>
    <property type="match status" value="1"/>
</dbReference>
<dbReference type="InterPro" id="IPR036097">
    <property type="entry name" value="HisK_dim/P_sf"/>
</dbReference>
<feature type="domain" description="Histidine kinase" evidence="8">
    <location>
        <begin position="276"/>
        <end position="466"/>
    </location>
</feature>
<dbReference type="PRINTS" id="PR00344">
    <property type="entry name" value="BCTRLSENSOR"/>
</dbReference>
<dbReference type="Gene3D" id="1.10.287.130">
    <property type="match status" value="1"/>
</dbReference>
<evidence type="ECO:0000256" key="3">
    <source>
        <dbReference type="ARBA" id="ARBA00022553"/>
    </source>
</evidence>
<evidence type="ECO:0000256" key="2">
    <source>
        <dbReference type="ARBA" id="ARBA00012438"/>
    </source>
</evidence>
<sequence length="472" mass="52771">MSNSEIIVLYVNDDPDLLTLVSTRLEREHNRLTVRTAHSAADGREIFEMGDIDCILSDYHMPVETGVDLLRSVREQDREIPFILFTETGDEAVASESISAGVTDYVIQDTIGNQSELLARKICSYVDTRRQNQQIAYENAQLQELSENTDDALWVFSADWGTVRFVNAAYEKIFAHPVSELQENPQSFVHRIAAEDRDRIQQAMKRASDGHSVQIEYRVNKSDALQLWVESRCKPITDAKGDVDFIVGFTRDITERKLHDQQLVEKNAQLEQFTSTVAHDLRNPLNVADGYIDLAREAHDSPYLKTAAGALSRMNTLINELLTLAKEGAVLKDRRKITLSELVQTSSQNILMPEATLEIRDSKQIRCDPARTIEAIENILRNAIEHGGPSVTIIAGMLEDGTGFYIEDTGPGIPDAERTVVFDRGYSNSAHGTGFGLAIVKQVVDAHEWEIRVTEGAHGGARFEISDVEITD</sequence>
<dbReference type="InterPro" id="IPR003661">
    <property type="entry name" value="HisK_dim/P_dom"/>
</dbReference>
<dbReference type="PROSITE" id="PS50113">
    <property type="entry name" value="PAC"/>
    <property type="match status" value="1"/>
</dbReference>
<dbReference type="InterPro" id="IPR001610">
    <property type="entry name" value="PAC"/>
</dbReference>
<evidence type="ECO:0000256" key="1">
    <source>
        <dbReference type="ARBA" id="ARBA00000085"/>
    </source>
</evidence>
<dbReference type="CDD" id="cd00130">
    <property type="entry name" value="PAS"/>
    <property type="match status" value="1"/>
</dbReference>
<dbReference type="PROSITE" id="PS50110">
    <property type="entry name" value="RESPONSE_REGULATORY"/>
    <property type="match status" value="1"/>
</dbReference>
<dbReference type="InterPro" id="IPR013656">
    <property type="entry name" value="PAS_4"/>
</dbReference>
<dbReference type="Pfam" id="PF02518">
    <property type="entry name" value="HATPase_c"/>
    <property type="match status" value="1"/>
</dbReference>
<dbReference type="InterPro" id="IPR011006">
    <property type="entry name" value="CheY-like_superfamily"/>
</dbReference>
<dbReference type="AlphaFoldDB" id="A0AAE3K8G8"/>
<reference evidence="12" key="2">
    <citation type="submission" date="2022-02" db="EMBL/GenBank/DDBJ databases">
        <authorList>
            <person name="Elcheninov A.G."/>
            <person name="Sorokin D.Y."/>
            <person name="Kublanov I.V."/>
        </authorList>
    </citation>
    <scope>NUCLEOTIDE SEQUENCE</scope>
    <source>
        <strain evidence="12">AArc-St2</strain>
    </source>
</reference>
<feature type="modified residue" description="4-aspartylphosphate" evidence="7">
    <location>
        <position position="58"/>
    </location>
</feature>
<dbReference type="PANTHER" id="PTHR43711">
    <property type="entry name" value="TWO-COMPONENT HISTIDINE KINASE"/>
    <property type="match status" value="1"/>
</dbReference>
<dbReference type="InterPro" id="IPR003594">
    <property type="entry name" value="HATPase_dom"/>
</dbReference>
<dbReference type="EC" id="2.7.13.3" evidence="2"/>
<dbReference type="SUPFAM" id="SSF47384">
    <property type="entry name" value="Homodimeric domain of signal transducing histidine kinase"/>
    <property type="match status" value="1"/>
</dbReference>
<comment type="caution">
    <text evidence="12">The sequence shown here is derived from an EMBL/GenBank/DDBJ whole genome shotgun (WGS) entry which is preliminary data.</text>
</comment>
<evidence type="ECO:0000256" key="5">
    <source>
        <dbReference type="ARBA" id="ARBA00022777"/>
    </source>
</evidence>
<dbReference type="RefSeq" id="WP_250584318.1">
    <property type="nucleotide sequence ID" value="NZ_JAKRVX010000003.1"/>
</dbReference>
<keyword evidence="5" id="KW-0418">Kinase</keyword>
<organism evidence="12 13">
    <name type="scientific">Natronocalculus amylovorans</name>
    <dbReference type="NCBI Taxonomy" id="2917812"/>
    <lineage>
        <taxon>Archaea</taxon>
        <taxon>Methanobacteriati</taxon>
        <taxon>Methanobacteriota</taxon>
        <taxon>Stenosarchaea group</taxon>
        <taxon>Halobacteria</taxon>
        <taxon>Halobacteriales</taxon>
        <taxon>Haloferacaceae</taxon>
        <taxon>Natronocalculus</taxon>
    </lineage>
</organism>
<dbReference type="Gene3D" id="3.30.565.10">
    <property type="entry name" value="Histidine kinase-like ATPase, C-terminal domain"/>
    <property type="match status" value="1"/>
</dbReference>
<dbReference type="SMART" id="SM00091">
    <property type="entry name" value="PAS"/>
    <property type="match status" value="1"/>
</dbReference>
<evidence type="ECO:0000259" key="11">
    <source>
        <dbReference type="PROSITE" id="PS50113"/>
    </source>
</evidence>
<keyword evidence="4" id="KW-0808">Transferase</keyword>
<evidence type="ECO:0000259" key="9">
    <source>
        <dbReference type="PROSITE" id="PS50110"/>
    </source>
</evidence>
<dbReference type="Proteomes" id="UP001203207">
    <property type="component" value="Unassembled WGS sequence"/>
</dbReference>
<evidence type="ECO:0000256" key="7">
    <source>
        <dbReference type="PROSITE-ProRule" id="PRU00169"/>
    </source>
</evidence>
<evidence type="ECO:0000313" key="13">
    <source>
        <dbReference type="Proteomes" id="UP001203207"/>
    </source>
</evidence>
<dbReference type="PANTHER" id="PTHR43711:SF1">
    <property type="entry name" value="HISTIDINE KINASE 1"/>
    <property type="match status" value="1"/>
</dbReference>
<reference evidence="12" key="1">
    <citation type="journal article" date="2022" name="Syst. Appl. Microbiol.">
        <title>Natronocalculus amylovorans gen. nov., sp. nov., and Natranaeroarchaeum aerophilus sp. nov., dominant culturable amylolytic natronoarchaea from hypersaline soda lakes in southwestern Siberia.</title>
        <authorList>
            <person name="Sorokin D.Y."/>
            <person name="Elcheninov A.G."/>
            <person name="Khizhniak T.V."/>
            <person name="Koenen M."/>
            <person name="Bale N.J."/>
            <person name="Damste J.S.S."/>
            <person name="Kublanov I.V."/>
        </authorList>
    </citation>
    <scope>NUCLEOTIDE SEQUENCE</scope>
    <source>
        <strain evidence="12">AArc-St2</strain>
    </source>
</reference>
<dbReference type="Gene3D" id="3.40.50.2300">
    <property type="match status" value="1"/>
</dbReference>
<dbReference type="SUPFAM" id="SSF52172">
    <property type="entry name" value="CheY-like"/>
    <property type="match status" value="1"/>
</dbReference>
<dbReference type="CDD" id="cd00075">
    <property type="entry name" value="HATPase"/>
    <property type="match status" value="1"/>
</dbReference>
<name>A0AAE3K8G8_9EURY</name>
<dbReference type="Pfam" id="PF00072">
    <property type="entry name" value="Response_reg"/>
    <property type="match status" value="1"/>
</dbReference>
<evidence type="ECO:0000313" key="12">
    <source>
        <dbReference type="EMBL" id="MCL9817287.1"/>
    </source>
</evidence>
<evidence type="ECO:0000256" key="4">
    <source>
        <dbReference type="ARBA" id="ARBA00022679"/>
    </source>
</evidence>
<dbReference type="InterPro" id="IPR005467">
    <property type="entry name" value="His_kinase_dom"/>
</dbReference>
<dbReference type="InterPro" id="IPR050736">
    <property type="entry name" value="Sensor_HK_Regulatory"/>
</dbReference>
<dbReference type="PROSITE" id="PS50109">
    <property type="entry name" value="HIS_KIN"/>
    <property type="match status" value="1"/>
</dbReference>
<feature type="domain" description="Response regulatory" evidence="9">
    <location>
        <begin position="7"/>
        <end position="123"/>
    </location>
</feature>
<proteinExistence type="predicted"/>
<dbReference type="PROSITE" id="PS50112">
    <property type="entry name" value="PAS"/>
    <property type="match status" value="1"/>
</dbReference>
<dbReference type="CDD" id="cd00156">
    <property type="entry name" value="REC"/>
    <property type="match status" value="1"/>
</dbReference>
<keyword evidence="13" id="KW-1185">Reference proteome</keyword>
<dbReference type="Gene3D" id="3.30.450.20">
    <property type="entry name" value="PAS domain"/>
    <property type="match status" value="1"/>
</dbReference>
<dbReference type="InterPro" id="IPR036890">
    <property type="entry name" value="HATPase_C_sf"/>
</dbReference>
<dbReference type="SUPFAM" id="SSF55874">
    <property type="entry name" value="ATPase domain of HSP90 chaperone/DNA topoisomerase II/histidine kinase"/>
    <property type="match status" value="1"/>
</dbReference>
<dbReference type="Pfam" id="PF08448">
    <property type="entry name" value="PAS_4"/>
    <property type="match status" value="1"/>
</dbReference>
<feature type="domain" description="PAC" evidence="11">
    <location>
        <begin position="213"/>
        <end position="265"/>
    </location>
</feature>
<dbReference type="GO" id="GO:0000155">
    <property type="term" value="F:phosphorelay sensor kinase activity"/>
    <property type="evidence" value="ECO:0007669"/>
    <property type="project" value="InterPro"/>
</dbReference>
<evidence type="ECO:0000259" key="8">
    <source>
        <dbReference type="PROSITE" id="PS50109"/>
    </source>
</evidence>
<dbReference type="SMART" id="SM00086">
    <property type="entry name" value="PAC"/>
    <property type="match status" value="1"/>
</dbReference>
<dbReference type="Pfam" id="PF00512">
    <property type="entry name" value="HisKA"/>
    <property type="match status" value="1"/>
</dbReference>
<dbReference type="InterPro" id="IPR001789">
    <property type="entry name" value="Sig_transdc_resp-reg_receiver"/>
</dbReference>
<feature type="domain" description="PAS" evidence="10">
    <location>
        <begin position="138"/>
        <end position="211"/>
    </location>
</feature>
<dbReference type="EMBL" id="JAKRVX010000003">
    <property type="protein sequence ID" value="MCL9817287.1"/>
    <property type="molecule type" value="Genomic_DNA"/>
</dbReference>
<dbReference type="SMART" id="SM00387">
    <property type="entry name" value="HATPase_c"/>
    <property type="match status" value="1"/>
</dbReference>
<protein>
    <recommendedName>
        <fullName evidence="2">histidine kinase</fullName>
        <ecNumber evidence="2">2.7.13.3</ecNumber>
    </recommendedName>
</protein>
<dbReference type="SUPFAM" id="SSF55785">
    <property type="entry name" value="PYP-like sensor domain (PAS domain)"/>
    <property type="match status" value="1"/>
</dbReference>
<dbReference type="NCBIfam" id="TIGR00229">
    <property type="entry name" value="sensory_box"/>
    <property type="match status" value="1"/>
</dbReference>
<accession>A0AAE3K8G8</accession>
<comment type="catalytic activity">
    <reaction evidence="1">
        <text>ATP + protein L-histidine = ADP + protein N-phospho-L-histidine.</text>
        <dbReference type="EC" id="2.7.13.3"/>
    </reaction>
</comment>
<dbReference type="InterPro" id="IPR000014">
    <property type="entry name" value="PAS"/>
</dbReference>